<evidence type="ECO:0000313" key="2">
    <source>
        <dbReference type="Proteomes" id="UP000234681"/>
    </source>
</evidence>
<protein>
    <submittedName>
        <fullName evidence="1">Betacellulin, isoform CRA_a</fullName>
    </submittedName>
</protein>
<accession>A6KKC8</accession>
<name>A6KKC8_RAT</name>
<dbReference type="AGR" id="RGD:620275"/>
<reference evidence="1 2" key="1">
    <citation type="submission" date="2005-09" db="EMBL/GenBank/DDBJ databases">
        <authorList>
            <person name="Mural R.J."/>
            <person name="Li P.W."/>
            <person name="Adams M.D."/>
            <person name="Amanatides P.G."/>
            <person name="Baden-Tillson H."/>
            <person name="Barnstead M."/>
            <person name="Chin S.H."/>
            <person name="Dew I."/>
            <person name="Evans C.A."/>
            <person name="Ferriera S."/>
            <person name="Flanigan M."/>
            <person name="Fosler C."/>
            <person name="Glodek A."/>
            <person name="Gu Z."/>
            <person name="Holt R.A."/>
            <person name="Jennings D."/>
            <person name="Kraft C.L."/>
            <person name="Lu F."/>
            <person name="Nguyen T."/>
            <person name="Nusskern D.R."/>
            <person name="Pfannkoch C.M."/>
            <person name="Sitter C."/>
            <person name="Sutton G.G."/>
            <person name="Venter J.C."/>
            <person name="Wang Z."/>
            <person name="Woodage T."/>
            <person name="Zheng X.H."/>
            <person name="Zhong F."/>
        </authorList>
    </citation>
    <scope>NUCLEOTIDE SEQUENCE [LARGE SCALE GENOMIC DNA]</scope>
    <source>
        <strain>BN</strain>
        <strain evidence="2">Sprague-Dawley</strain>
    </source>
</reference>
<dbReference type="EMBL" id="CH474060">
    <property type="protein sequence ID" value="EDL88582.1"/>
    <property type="molecule type" value="Genomic_DNA"/>
</dbReference>
<sequence length="76" mass="8620">MVTSSVLIFMSFHYAFGIQRHLSFFFKGQWARVLLLCECFFGNVSLSLNISCLKEHPFLNHGVLFWAPNSTESGCG</sequence>
<proteinExistence type="predicted"/>
<dbReference type="Proteomes" id="UP000234681">
    <property type="component" value="Chromosome 14"/>
</dbReference>
<dbReference type="AlphaFoldDB" id="A6KKC8"/>
<organism evidence="1 2">
    <name type="scientific">Rattus norvegicus</name>
    <name type="common">Rat</name>
    <dbReference type="NCBI Taxonomy" id="10116"/>
    <lineage>
        <taxon>Eukaryota</taxon>
        <taxon>Metazoa</taxon>
        <taxon>Chordata</taxon>
        <taxon>Craniata</taxon>
        <taxon>Vertebrata</taxon>
        <taxon>Euteleostomi</taxon>
        <taxon>Mammalia</taxon>
        <taxon>Eutheria</taxon>
        <taxon>Euarchontoglires</taxon>
        <taxon>Glires</taxon>
        <taxon>Rodentia</taxon>
        <taxon>Myomorpha</taxon>
        <taxon>Muroidea</taxon>
        <taxon>Muridae</taxon>
        <taxon>Murinae</taxon>
        <taxon>Rattus</taxon>
    </lineage>
</organism>
<evidence type="ECO:0000313" key="3">
    <source>
        <dbReference type="RGD" id="620275"/>
    </source>
</evidence>
<evidence type="ECO:0000313" key="1">
    <source>
        <dbReference type="EMBL" id="EDL88582.1"/>
    </source>
</evidence>
<gene>
    <name evidence="1 3" type="primary">Btc</name>
    <name evidence="1" type="ORF">rCG_60498</name>
</gene>
<dbReference type="RGD" id="620275">
    <property type="gene designation" value="Btc"/>
</dbReference>